<dbReference type="Gene3D" id="3.90.180.10">
    <property type="entry name" value="Medium-chain alcohol dehydrogenases, catalytic domain"/>
    <property type="match status" value="1"/>
</dbReference>
<organism evidence="2 3">
    <name type="scientific">Bondarzewia mesenterica</name>
    <dbReference type="NCBI Taxonomy" id="1095465"/>
    <lineage>
        <taxon>Eukaryota</taxon>
        <taxon>Fungi</taxon>
        <taxon>Dikarya</taxon>
        <taxon>Basidiomycota</taxon>
        <taxon>Agaricomycotina</taxon>
        <taxon>Agaricomycetes</taxon>
        <taxon>Russulales</taxon>
        <taxon>Bondarzewiaceae</taxon>
        <taxon>Bondarzewia</taxon>
    </lineage>
</organism>
<evidence type="ECO:0000313" key="2">
    <source>
        <dbReference type="EMBL" id="THH17162.1"/>
    </source>
</evidence>
<dbReference type="InterPro" id="IPR036291">
    <property type="entry name" value="NAD(P)-bd_dom_sf"/>
</dbReference>
<reference evidence="2 3" key="1">
    <citation type="submission" date="2019-02" db="EMBL/GenBank/DDBJ databases">
        <title>Genome sequencing of the rare red list fungi Bondarzewia mesenterica.</title>
        <authorList>
            <person name="Buettner E."/>
            <person name="Kellner H."/>
        </authorList>
    </citation>
    <scope>NUCLEOTIDE SEQUENCE [LARGE SCALE GENOMIC DNA]</scope>
    <source>
        <strain evidence="2 3">DSM 108281</strain>
    </source>
</reference>
<gene>
    <name evidence="2" type="ORF">EW146_g3605</name>
</gene>
<dbReference type="EMBL" id="SGPL01000123">
    <property type="protein sequence ID" value="THH17162.1"/>
    <property type="molecule type" value="Genomic_DNA"/>
</dbReference>
<sequence>MSPSKQTAAVVGEGGTVVLKEIDVPKPGPGQILVNVVAVAQNPADWKTLLPAKRCGMVLGCDFSGLVEELGPDVPEGIRKVGERVAGFLHGGTLPNGAFSEYVTADAERVLHIPDTWSFEDAAQLGVATYTTAQCLYESHTDLPTPLEPTSTPIPLLVWGGTSSVGQYVVQFAKLSGLYVITTASPKNFDLVKALGADEVFDYNDPEVSKKIKDSTQGKLTHAVDCISAGKTPVQISDALSDAGGTVAAILVYESPRPSVKVNFSLGYELLGESYNFPRKWAPASQEDKDRGKKITLFLDSVLAAFADKIKPNPKLILPNGLASIAEGFEYMKAGKVLYFPVVRLDDHNGDLTTAIRTSRSAHRN</sequence>
<dbReference type="PANTHER" id="PTHR45348">
    <property type="entry name" value="HYPOTHETICAL OXIDOREDUCTASE (EUROFUNG)"/>
    <property type="match status" value="1"/>
</dbReference>
<dbReference type="SMART" id="SM00829">
    <property type="entry name" value="PKS_ER"/>
    <property type="match status" value="1"/>
</dbReference>
<dbReference type="Proteomes" id="UP000310158">
    <property type="component" value="Unassembled WGS sequence"/>
</dbReference>
<dbReference type="InterPro" id="IPR020843">
    <property type="entry name" value="ER"/>
</dbReference>
<dbReference type="GO" id="GO:0016651">
    <property type="term" value="F:oxidoreductase activity, acting on NAD(P)H"/>
    <property type="evidence" value="ECO:0007669"/>
    <property type="project" value="InterPro"/>
</dbReference>
<accession>A0A4S4LXA7</accession>
<dbReference type="AlphaFoldDB" id="A0A4S4LXA7"/>
<dbReference type="OrthoDB" id="10257049at2759"/>
<keyword evidence="3" id="KW-1185">Reference proteome</keyword>
<name>A0A4S4LXA7_9AGAM</name>
<protein>
    <recommendedName>
        <fullName evidence="1">Enoyl reductase (ER) domain-containing protein</fullName>
    </recommendedName>
</protein>
<evidence type="ECO:0000259" key="1">
    <source>
        <dbReference type="SMART" id="SM00829"/>
    </source>
</evidence>
<dbReference type="InterPro" id="IPR011032">
    <property type="entry name" value="GroES-like_sf"/>
</dbReference>
<dbReference type="PANTHER" id="PTHR45348:SF2">
    <property type="entry name" value="ZINC-TYPE ALCOHOL DEHYDROGENASE-LIKE PROTEIN C2E1P3.01"/>
    <property type="match status" value="1"/>
</dbReference>
<evidence type="ECO:0000313" key="3">
    <source>
        <dbReference type="Proteomes" id="UP000310158"/>
    </source>
</evidence>
<dbReference type="Pfam" id="PF00107">
    <property type="entry name" value="ADH_zinc_N"/>
    <property type="match status" value="1"/>
</dbReference>
<dbReference type="InterPro" id="IPR013154">
    <property type="entry name" value="ADH-like_N"/>
</dbReference>
<comment type="caution">
    <text evidence="2">The sequence shown here is derived from an EMBL/GenBank/DDBJ whole genome shotgun (WGS) entry which is preliminary data.</text>
</comment>
<feature type="domain" description="Enoyl reductase (ER)" evidence="1">
    <location>
        <begin position="14"/>
        <end position="338"/>
    </location>
</feature>
<dbReference type="Gene3D" id="3.40.50.720">
    <property type="entry name" value="NAD(P)-binding Rossmann-like Domain"/>
    <property type="match status" value="1"/>
</dbReference>
<dbReference type="InterPro" id="IPR013149">
    <property type="entry name" value="ADH-like_C"/>
</dbReference>
<dbReference type="CDD" id="cd08249">
    <property type="entry name" value="enoyl_reductase_like"/>
    <property type="match status" value="1"/>
</dbReference>
<proteinExistence type="predicted"/>
<dbReference type="Pfam" id="PF08240">
    <property type="entry name" value="ADH_N"/>
    <property type="match status" value="1"/>
</dbReference>
<dbReference type="SUPFAM" id="SSF51735">
    <property type="entry name" value="NAD(P)-binding Rossmann-fold domains"/>
    <property type="match status" value="1"/>
</dbReference>
<dbReference type="SUPFAM" id="SSF50129">
    <property type="entry name" value="GroES-like"/>
    <property type="match status" value="1"/>
</dbReference>
<dbReference type="InterPro" id="IPR047122">
    <property type="entry name" value="Trans-enoyl_RdTase-like"/>
</dbReference>